<feature type="domain" description="GGDEF" evidence="3">
    <location>
        <begin position="273"/>
        <end position="405"/>
    </location>
</feature>
<feature type="domain" description="EAL" evidence="2">
    <location>
        <begin position="416"/>
        <end position="665"/>
    </location>
</feature>
<dbReference type="AlphaFoldDB" id="A0A316F8P9"/>
<dbReference type="Gene3D" id="3.30.70.270">
    <property type="match status" value="1"/>
</dbReference>
<dbReference type="PROSITE" id="PS50883">
    <property type="entry name" value="EAL"/>
    <property type="match status" value="1"/>
</dbReference>
<dbReference type="PANTHER" id="PTHR33121:SF32">
    <property type="entry name" value="RNASE E SPECIFICITY FACTOR CSRD"/>
    <property type="match status" value="1"/>
</dbReference>
<dbReference type="GO" id="GO:0071111">
    <property type="term" value="F:cyclic-guanylate-specific phosphodiesterase activity"/>
    <property type="evidence" value="ECO:0007669"/>
    <property type="project" value="InterPro"/>
</dbReference>
<keyword evidence="1" id="KW-0472">Membrane</keyword>
<dbReference type="OrthoDB" id="5894408at2"/>
<dbReference type="PROSITE" id="PS50887">
    <property type="entry name" value="GGDEF"/>
    <property type="match status" value="1"/>
</dbReference>
<dbReference type="RefSeq" id="WP_109765064.1">
    <property type="nucleotide sequence ID" value="NZ_QGGU01000016.1"/>
</dbReference>
<dbReference type="SMART" id="SM00267">
    <property type="entry name" value="GGDEF"/>
    <property type="match status" value="1"/>
</dbReference>
<dbReference type="InterPro" id="IPR043128">
    <property type="entry name" value="Rev_trsase/Diguanyl_cyclase"/>
</dbReference>
<gene>
    <name evidence="4" type="ORF">C8D97_11643</name>
</gene>
<dbReference type="SMART" id="SM00052">
    <property type="entry name" value="EAL"/>
    <property type="match status" value="1"/>
</dbReference>
<comment type="caution">
    <text evidence="4">The sequence shown here is derived from an EMBL/GenBank/DDBJ whole genome shotgun (WGS) entry which is preliminary data.</text>
</comment>
<evidence type="ECO:0000256" key="1">
    <source>
        <dbReference type="SAM" id="Phobius"/>
    </source>
</evidence>
<dbReference type="SUPFAM" id="SSF55073">
    <property type="entry name" value="Nucleotide cyclase"/>
    <property type="match status" value="1"/>
</dbReference>
<evidence type="ECO:0000313" key="4">
    <source>
        <dbReference type="EMBL" id="PWK43629.1"/>
    </source>
</evidence>
<keyword evidence="5" id="KW-1185">Reference proteome</keyword>
<dbReference type="EMBL" id="QGGU01000016">
    <property type="protein sequence ID" value="PWK43629.1"/>
    <property type="molecule type" value="Genomic_DNA"/>
</dbReference>
<protein>
    <submittedName>
        <fullName evidence="4">Diguanylate cyclase/phosphodiesterase</fullName>
    </submittedName>
</protein>
<dbReference type="SUPFAM" id="SSF141868">
    <property type="entry name" value="EAL domain-like"/>
    <property type="match status" value="1"/>
</dbReference>
<dbReference type="Proteomes" id="UP000245790">
    <property type="component" value="Unassembled WGS sequence"/>
</dbReference>
<dbReference type="Pfam" id="PF00990">
    <property type="entry name" value="GGDEF"/>
    <property type="match status" value="1"/>
</dbReference>
<dbReference type="Gene3D" id="3.20.20.450">
    <property type="entry name" value="EAL domain"/>
    <property type="match status" value="1"/>
</dbReference>
<proteinExistence type="predicted"/>
<dbReference type="InterPro" id="IPR001633">
    <property type="entry name" value="EAL_dom"/>
</dbReference>
<dbReference type="InterPro" id="IPR029787">
    <property type="entry name" value="Nucleotide_cyclase"/>
</dbReference>
<evidence type="ECO:0000313" key="5">
    <source>
        <dbReference type="Proteomes" id="UP000245790"/>
    </source>
</evidence>
<organism evidence="4 5">
    <name type="scientific">Pleionea mediterranea</name>
    <dbReference type="NCBI Taxonomy" id="523701"/>
    <lineage>
        <taxon>Bacteria</taxon>
        <taxon>Pseudomonadati</taxon>
        <taxon>Pseudomonadota</taxon>
        <taxon>Gammaproteobacteria</taxon>
        <taxon>Oceanospirillales</taxon>
        <taxon>Pleioneaceae</taxon>
        <taxon>Pleionea</taxon>
    </lineage>
</organism>
<accession>A0A316F8P9</accession>
<keyword evidence="1" id="KW-0812">Transmembrane</keyword>
<name>A0A316F8P9_9GAMM</name>
<dbReference type="InterPro" id="IPR000160">
    <property type="entry name" value="GGDEF_dom"/>
</dbReference>
<feature type="transmembrane region" description="Helical" evidence="1">
    <location>
        <begin position="160"/>
        <end position="182"/>
    </location>
</feature>
<keyword evidence="1" id="KW-1133">Transmembrane helix</keyword>
<dbReference type="PANTHER" id="PTHR33121">
    <property type="entry name" value="CYCLIC DI-GMP PHOSPHODIESTERASE PDEF"/>
    <property type="match status" value="1"/>
</dbReference>
<dbReference type="InterPro" id="IPR050706">
    <property type="entry name" value="Cyclic-di-GMP_PDE-like"/>
</dbReference>
<sequence length="670" mass="75571">MKSIMAKVSVVWLALLVISLLLLQHSHNLSQTRIENQKNAWIERQFLLVEQKVRAHQNGGSLIESSSIDSSSVDNSSIDNSLADDILTHKDLIQEVLSLPSVTAARAISAGEVTEQATRITEPVSTITYRLPLQLSQDSYAVLEVDIDMSQFAPVNIDSFSLHGFAILVLMALGVFMTFWLLSPFLMLEKKAESILTGDFNPQHFASSDDHPLTSELAINLLLDEHQKSKQQHQDLSNRLRQHSFVDSLTGLGNRDYFDAELEIHLKNEKESIHGAVVLFSFEPLLDLHYENPTSFNELIKQVGDFFQNISDEENLCWVARRDTVDFALLTLESAPDKIRRQCHKVIKDLQRSIFDITEFSHHFINIGVTFFTSGDDAYEILASADMSLRNAQLQGDNCVHMYQPNKLAKSMIKGGVRWRTFLQSILDSRRITLFFQLQVAAVAMDVQRYEVLSRIEDRGKMINASIFLPMANRCGLAADFDRLIVDKALKQLTSQADSIELSINLFPDSLLHPSFMKWLMQRLSINRFANHRVIFEISELAVSRSLAQVKAPMEKIAAMGCRWCVEHVGSPSASLSYLAELPLDFLKISQATVRRINTQQERQLFVETLVTSAAQAGINVWAEGVESEQEWLKLQSLGIQGGQGYWFGHPQELIPSIEDEILSVSIKKA</sequence>
<evidence type="ECO:0000259" key="2">
    <source>
        <dbReference type="PROSITE" id="PS50883"/>
    </source>
</evidence>
<dbReference type="InterPro" id="IPR035919">
    <property type="entry name" value="EAL_sf"/>
</dbReference>
<evidence type="ECO:0000259" key="3">
    <source>
        <dbReference type="PROSITE" id="PS50887"/>
    </source>
</evidence>
<dbReference type="CDD" id="cd01948">
    <property type="entry name" value="EAL"/>
    <property type="match status" value="1"/>
</dbReference>
<dbReference type="Pfam" id="PF00563">
    <property type="entry name" value="EAL"/>
    <property type="match status" value="1"/>
</dbReference>
<reference evidence="4 5" key="1">
    <citation type="submission" date="2018-05" db="EMBL/GenBank/DDBJ databases">
        <title>Genomic Encyclopedia of Type Strains, Phase IV (KMG-IV): sequencing the most valuable type-strain genomes for metagenomic binning, comparative biology and taxonomic classification.</title>
        <authorList>
            <person name="Goeker M."/>
        </authorList>
    </citation>
    <scope>NUCLEOTIDE SEQUENCE [LARGE SCALE GENOMIC DNA]</scope>
    <source>
        <strain evidence="4 5">DSM 25350</strain>
    </source>
</reference>